<evidence type="ECO:0000256" key="2">
    <source>
        <dbReference type="ARBA" id="ARBA00022747"/>
    </source>
</evidence>
<dbReference type="STRING" id="451.B6N58_13525"/>
<evidence type="ECO:0000256" key="1">
    <source>
        <dbReference type="ARBA" id="ARBA00010923"/>
    </source>
</evidence>
<keyword evidence="3" id="KW-0238">DNA-binding</keyword>
<gene>
    <name evidence="5" type="ORF">LMI_2937</name>
    <name evidence="6" type="ORF">SAMN02982997_02692</name>
</gene>
<dbReference type="PATRIC" id="fig|451.8.peg.2526"/>
<dbReference type="GO" id="GO:0009307">
    <property type="term" value="P:DNA restriction-modification system"/>
    <property type="evidence" value="ECO:0007669"/>
    <property type="project" value="UniProtKB-KW"/>
</dbReference>
<dbReference type="KEGG" id="tmc:LMI_2937"/>
<comment type="similarity">
    <text evidence="1">Belongs to the type-I restriction system S methylase family.</text>
</comment>
<dbReference type="Proteomes" id="UP000182998">
    <property type="component" value="Unassembled WGS sequence"/>
</dbReference>
<reference evidence="6 8" key="3">
    <citation type="submission" date="2016-10" db="EMBL/GenBank/DDBJ databases">
        <authorList>
            <person name="Varghese N."/>
            <person name="Submissions S."/>
        </authorList>
    </citation>
    <scope>NUCLEOTIDE SEQUENCE [LARGE SCALE GENOMIC DNA]</scope>
    <source>
        <strain evidence="6 8">ATCC 33218</strain>
    </source>
</reference>
<sequence>MTYSLIKLTLEECVEQLIDYRGKTPKKTDSGIPLITAKVIKNGKILPPTEFIAENDYESWMRRGIPKEGDVVLTVEAPLGEVAQLDSRKIALAQRVITLRGKKDLLNNTFLKYLLMSNEFQSALNGRSSGTTVLGIKQSELRKIQLTFPSLSIQKKIAHILSTLDNKIELNKKINQTLESIAQAIFKSWFVDFDPIHAKANAQSEDEYNAIAKELGISREILDLFPNEFEESELGMIPDGWRVTKLGSQVEIKRDSSPRPIQNFIVDTGYHWLKIADATAEPSPFILKTKEYIKESGLKNTVYLKSGSLILSNSATPGLPKFLEIDACIHDGWLYFSKINFFTEIYLYFLFLELRNDFISKGNGSIFTNLKTDILKNQQVILPSSIIVKLFTEIVSTFFNKIKINCREISELTCIKELILPPLLSGQIDVSNLNLEPKHD</sequence>
<evidence type="ECO:0000256" key="3">
    <source>
        <dbReference type="ARBA" id="ARBA00023125"/>
    </source>
</evidence>
<keyword evidence="8" id="KW-1185">Reference proteome</keyword>
<accession>A0A098GJL0</accession>
<dbReference type="Pfam" id="PF01420">
    <property type="entry name" value="Methylase_S"/>
    <property type="match status" value="2"/>
</dbReference>
<dbReference type="GO" id="GO:0003677">
    <property type="term" value="F:DNA binding"/>
    <property type="evidence" value="ECO:0007669"/>
    <property type="project" value="UniProtKB-KW"/>
</dbReference>
<evidence type="ECO:0000259" key="4">
    <source>
        <dbReference type="Pfam" id="PF01420"/>
    </source>
</evidence>
<dbReference type="EMBL" id="FMVN01000016">
    <property type="protein sequence ID" value="SCY73344.1"/>
    <property type="molecule type" value="Genomic_DNA"/>
</dbReference>
<dbReference type="PANTHER" id="PTHR30408">
    <property type="entry name" value="TYPE-1 RESTRICTION ENZYME ECOKI SPECIFICITY PROTEIN"/>
    <property type="match status" value="1"/>
</dbReference>
<dbReference type="InterPro" id="IPR000055">
    <property type="entry name" value="Restrct_endonuc_typeI_TRD"/>
</dbReference>
<dbReference type="Proteomes" id="UP000032414">
    <property type="component" value="Chromosome I"/>
</dbReference>
<dbReference type="Gene3D" id="1.10.287.1120">
    <property type="entry name" value="Bipartite methylase S protein"/>
    <property type="match status" value="1"/>
</dbReference>
<reference evidence="5" key="1">
    <citation type="submission" date="2014-09" db="EMBL/GenBank/DDBJ databases">
        <authorList>
            <person name="GOMEZ-VALERO Laura"/>
        </authorList>
    </citation>
    <scope>NUCLEOTIDE SEQUENCE</scope>
    <source>
        <strain evidence="5">ATCC33218</strain>
    </source>
</reference>
<dbReference type="AlphaFoldDB" id="A0A098GJL0"/>
<protein>
    <submittedName>
        <fullName evidence="6">Type I restriction enzyme, S subunit</fullName>
    </submittedName>
    <submittedName>
        <fullName evidence="5">Type I restriction modification DNA specificity domain protein</fullName>
    </submittedName>
</protein>
<evidence type="ECO:0000313" key="8">
    <source>
        <dbReference type="Proteomes" id="UP000182998"/>
    </source>
</evidence>
<evidence type="ECO:0000313" key="5">
    <source>
        <dbReference type="EMBL" id="CEG62172.1"/>
    </source>
</evidence>
<dbReference type="REBASE" id="95994">
    <property type="entry name" value="S.Tmi33218ORF2935P"/>
</dbReference>
<dbReference type="REBASE" id="196836">
    <property type="entry name" value="S.Tmi2015ORF13520P"/>
</dbReference>
<dbReference type="SUPFAM" id="SSF116734">
    <property type="entry name" value="DNA methylase specificity domain"/>
    <property type="match status" value="2"/>
</dbReference>
<keyword evidence="2" id="KW-0680">Restriction system</keyword>
<dbReference type="PANTHER" id="PTHR30408:SF13">
    <property type="entry name" value="TYPE I RESTRICTION ENZYME HINDI SPECIFICITY SUBUNIT"/>
    <property type="match status" value="1"/>
</dbReference>
<dbReference type="EMBL" id="LN614830">
    <property type="protein sequence ID" value="CEG62172.1"/>
    <property type="molecule type" value="Genomic_DNA"/>
</dbReference>
<proteinExistence type="inferred from homology"/>
<feature type="domain" description="Type I restriction modification DNA specificity" evidence="4">
    <location>
        <begin position="238"/>
        <end position="412"/>
    </location>
</feature>
<dbReference type="RefSeq" id="WP_045100280.1">
    <property type="nucleotide sequence ID" value="NZ_CP020614.1"/>
</dbReference>
<dbReference type="Gene3D" id="3.90.220.20">
    <property type="entry name" value="DNA methylase specificity domains"/>
    <property type="match status" value="2"/>
</dbReference>
<dbReference type="InterPro" id="IPR044946">
    <property type="entry name" value="Restrct_endonuc_typeI_TRD_sf"/>
</dbReference>
<dbReference type="HOGENOM" id="CLU_021095_2_1_6"/>
<evidence type="ECO:0000313" key="6">
    <source>
        <dbReference type="EMBL" id="SCY73344.1"/>
    </source>
</evidence>
<dbReference type="InterPro" id="IPR052021">
    <property type="entry name" value="Type-I_RS_S_subunit"/>
</dbReference>
<evidence type="ECO:0000313" key="7">
    <source>
        <dbReference type="Proteomes" id="UP000032414"/>
    </source>
</evidence>
<reference evidence="7" key="2">
    <citation type="submission" date="2014-09" db="EMBL/GenBank/DDBJ databases">
        <authorList>
            <person name="Gomez-Valero L."/>
        </authorList>
    </citation>
    <scope>NUCLEOTIDE SEQUENCE [LARGE SCALE GENOMIC DNA]</scope>
    <source>
        <strain evidence="7">ATCC33218</strain>
    </source>
</reference>
<dbReference type="OrthoDB" id="5653206at2"/>
<dbReference type="CDD" id="cd17246">
    <property type="entry name" value="RMtype1_S_SonII-TRD2-CR2_like"/>
    <property type="match status" value="1"/>
</dbReference>
<organism evidence="5 7">
    <name type="scientific">Legionella micdadei</name>
    <name type="common">Tatlockia micdadei</name>
    <dbReference type="NCBI Taxonomy" id="451"/>
    <lineage>
        <taxon>Bacteria</taxon>
        <taxon>Pseudomonadati</taxon>
        <taxon>Pseudomonadota</taxon>
        <taxon>Gammaproteobacteria</taxon>
        <taxon>Legionellales</taxon>
        <taxon>Legionellaceae</taxon>
        <taxon>Legionella</taxon>
    </lineage>
</organism>
<name>A0A098GJL0_LEGMI</name>
<feature type="domain" description="Type I restriction modification DNA specificity" evidence="4">
    <location>
        <begin position="23"/>
        <end position="179"/>
    </location>
</feature>